<organism evidence="2 3">
    <name type="scientific">Gordonia hydrophobica</name>
    <dbReference type="NCBI Taxonomy" id="40516"/>
    <lineage>
        <taxon>Bacteria</taxon>
        <taxon>Bacillati</taxon>
        <taxon>Actinomycetota</taxon>
        <taxon>Actinomycetes</taxon>
        <taxon>Mycobacteriales</taxon>
        <taxon>Gordoniaceae</taxon>
        <taxon>Gordonia</taxon>
    </lineage>
</organism>
<evidence type="ECO:0000259" key="1">
    <source>
        <dbReference type="Pfam" id="PF09995"/>
    </source>
</evidence>
<keyword evidence="3" id="KW-1185">Reference proteome</keyword>
<evidence type="ECO:0000313" key="3">
    <source>
        <dbReference type="Proteomes" id="UP001479933"/>
    </source>
</evidence>
<gene>
    <name evidence="2" type="ORF">RVF87_07170</name>
</gene>
<accession>A0ABZ2U5B9</accession>
<dbReference type="PANTHER" id="PTHR37539">
    <property type="entry name" value="SECRETED PROTEIN-RELATED"/>
    <property type="match status" value="1"/>
</dbReference>
<dbReference type="RefSeq" id="WP_066169698.1">
    <property type="nucleotide sequence ID" value="NZ_CP136137.1"/>
</dbReference>
<sequence>MEDMLSARAAAITGAQNWDSVRRRFPARVDQMAQGLLIGDPLADAVIADVMSDSALTWTAVLAALETPTHPVTESQALRQFLAHVTATPEWFDPAIARAGAAAWWRFGSLQVGTLYQSLIYGYQAQGFVRPLIETGRLSEGTWDRAVATGRWVTLATAPGMMDPGAPGWVETIRIRLVHAMVRHHLLAGEWDSEQWGAPINQTYAQLTITAGFLVLPLTIAKDLGIRYSGAELEAITHLWRYIGWAMGVEPERLPVDFADAAEIRSISREFRLQPVEASRVLVKALLDDGYRTSVGLPGPLDAVLHQLTKPFLRPLFSAISARWVDPEVVRGMGLRSTPLHHVVGLARPIVRSREVIRTLGILGTERSIAEREFRLVTRGLGIDDGDYADFGNRYRHVDEGRMDSVA</sequence>
<proteinExistence type="predicted"/>
<dbReference type="Proteomes" id="UP001479933">
    <property type="component" value="Chromosome"/>
</dbReference>
<feature type="domain" description="ER-bound oxygenase mpaB/mpaB'/Rubber oxygenase catalytic" evidence="1">
    <location>
        <begin position="105"/>
        <end position="344"/>
    </location>
</feature>
<name>A0ABZ2U5B9_9ACTN</name>
<evidence type="ECO:0000313" key="2">
    <source>
        <dbReference type="EMBL" id="WYY08830.1"/>
    </source>
</evidence>
<dbReference type="EMBL" id="CP136137">
    <property type="protein sequence ID" value="WYY08830.1"/>
    <property type="molecule type" value="Genomic_DNA"/>
</dbReference>
<dbReference type="PANTHER" id="PTHR37539:SF1">
    <property type="entry name" value="ER-BOUND OXYGENASE MPAB_MPAB'_RUBBER OXYGENASE CATALYTIC DOMAIN-CONTAINING PROTEIN"/>
    <property type="match status" value="1"/>
</dbReference>
<dbReference type="InterPro" id="IPR018713">
    <property type="entry name" value="MPAB/Lcp_cat_dom"/>
</dbReference>
<reference evidence="2 3" key="1">
    <citation type="journal article" date="2023" name="Virus Evol.">
        <title>Computational host range prediction-The good, the bad, and the ugly.</title>
        <authorList>
            <person name="Howell A.A."/>
            <person name="Versoza C.J."/>
            <person name="Pfeifer S.P."/>
        </authorList>
    </citation>
    <scope>NUCLEOTIDE SEQUENCE [LARGE SCALE GENOMIC DNA]</scope>
    <source>
        <strain evidence="2 3">1610/1b</strain>
    </source>
</reference>
<dbReference type="Pfam" id="PF09995">
    <property type="entry name" value="MPAB_Lcp_cat"/>
    <property type="match status" value="1"/>
</dbReference>
<protein>
    <submittedName>
        <fullName evidence="2">Oxygenase MpaB family protein</fullName>
    </submittedName>
</protein>
<dbReference type="InterPro" id="IPR037473">
    <property type="entry name" value="Lcp-like"/>
</dbReference>